<feature type="binding site" evidence="11">
    <location>
        <position position="310"/>
    </location>
    <ligand>
        <name>Zn(2+)</name>
        <dbReference type="ChEBI" id="CHEBI:29105"/>
        <note>catalytic</note>
    </ligand>
</feature>
<feature type="binding site" evidence="11">
    <location>
        <position position="333"/>
    </location>
    <ligand>
        <name>Zn(2+)</name>
        <dbReference type="ChEBI" id="CHEBI:29105"/>
        <note>catalytic</note>
    </ligand>
</feature>
<dbReference type="Pfam" id="PF17900">
    <property type="entry name" value="Peptidase_M1_N"/>
    <property type="match status" value="1"/>
</dbReference>
<evidence type="ECO:0000256" key="5">
    <source>
        <dbReference type="ARBA" id="ARBA00022723"/>
    </source>
</evidence>
<dbReference type="GO" id="GO:0070006">
    <property type="term" value="F:metalloaminopeptidase activity"/>
    <property type="evidence" value="ECO:0007669"/>
    <property type="project" value="TreeGrafter"/>
</dbReference>
<evidence type="ECO:0000256" key="8">
    <source>
        <dbReference type="ARBA" id="ARBA00023049"/>
    </source>
</evidence>
<dbReference type="Gene3D" id="3.30.2010.30">
    <property type="match status" value="1"/>
</dbReference>
<reference evidence="13" key="1">
    <citation type="submission" date="2023-08" db="EMBL/GenBank/DDBJ databases">
        <title>Reference Genome Resource for the Citrus Pathogen Phytophthora citrophthora.</title>
        <authorList>
            <person name="Moller H."/>
            <person name="Coetzee B."/>
            <person name="Rose L.J."/>
            <person name="Van Niekerk J.M."/>
        </authorList>
    </citation>
    <scope>NUCLEOTIDE SEQUENCE</scope>
    <source>
        <strain evidence="13">STE-U-9442</strain>
    </source>
</reference>
<dbReference type="GO" id="GO:0005737">
    <property type="term" value="C:cytoplasm"/>
    <property type="evidence" value="ECO:0007669"/>
    <property type="project" value="UniProtKB-SubCell"/>
</dbReference>
<dbReference type="InterPro" id="IPR016024">
    <property type="entry name" value="ARM-type_fold"/>
</dbReference>
<comment type="caution">
    <text evidence="13">The sequence shown here is derived from an EMBL/GenBank/DDBJ whole genome shotgun (WGS) entry which is preliminary data.</text>
</comment>
<dbReference type="EMBL" id="JASMQC010000001">
    <property type="protein sequence ID" value="KAK1947859.1"/>
    <property type="molecule type" value="Genomic_DNA"/>
</dbReference>
<evidence type="ECO:0000256" key="9">
    <source>
        <dbReference type="PIRSR" id="PIRSR634015-1"/>
    </source>
</evidence>
<evidence type="ECO:0000256" key="4">
    <source>
        <dbReference type="ARBA" id="ARBA00022670"/>
    </source>
</evidence>
<dbReference type="PANTHER" id="PTHR45726:SF3">
    <property type="entry name" value="LEUKOTRIENE A-4 HYDROLASE"/>
    <property type="match status" value="1"/>
</dbReference>
<dbReference type="SMART" id="SM01263">
    <property type="entry name" value="Leuk-A4-hydro_C"/>
    <property type="match status" value="1"/>
</dbReference>
<dbReference type="SUPFAM" id="SSF48371">
    <property type="entry name" value="ARM repeat"/>
    <property type="match status" value="1"/>
</dbReference>
<feature type="binding site" evidence="10">
    <location>
        <begin position="139"/>
        <end position="141"/>
    </location>
    <ligand>
        <name>a peptide</name>
        <dbReference type="ChEBI" id="CHEBI:60466"/>
    </ligand>
</feature>
<sequence length="639" mass="71989">MTAEARDPATCAALSEFLTDHVDLELEVHMATKRVSGMATLSVKRLSETAKILNVDVFHLTIHSVCVALPEEDTIAAQWSVKPFTVFGETLEVEIPDELALASVFELTIRYETDPDSPGVCWLEKEQTAGKKLPFVYTQGQEVLNRSFFPCQDSPSVRVTYTASVIVPKELVCVMSAKRCGVEDYVPDSEDGQEEMIPTKKKFTFEMKQSIPVYLVAMAVGDLVEAEVGPRSSIWTEPCMIEAATKEFDGVLEEYLTIGEQLFGDYLWERYDMLVMPPSFPYGGMENPRLTFVSPCTIAGDKSLVSIVAHELSHSWFGNLVTNATWSDFFLNEGFTMYAERRITEVSNGRALSCLDAKLGEALLREEISSLGEQSPLTRLRVPLHEGIDPGDCYNMCAYEKGYAFVCYLRSLVGSDQVFDDFLKQYCAEYRFQSIPAETMIAFFLKTFPDLANTSGTDLKVGISFDTWLNEPGYPLFTPDLSDAQEIMQNCESLAFHWSSSSIPVQSSVLYLSEEAKQWKALPILYFLDCFLETQFSSVDVVIALGDTLSLWDSKNSEILFRWALVLIKNAVVSKLFVVRRFLEMQGKQKFQLPVYRLLTASTNDEVREFASETYTVTKSMLHVMVRDRIELLLSAMQK</sequence>
<keyword evidence="6" id="KW-0378">Hydrolase</keyword>
<feature type="binding site" evidence="10">
    <location>
        <begin position="588"/>
        <end position="590"/>
    </location>
    <ligand>
        <name>a peptide</name>
        <dbReference type="ChEBI" id="CHEBI:60466"/>
    </ligand>
</feature>
<evidence type="ECO:0000256" key="7">
    <source>
        <dbReference type="ARBA" id="ARBA00022833"/>
    </source>
</evidence>
<evidence type="ECO:0000259" key="12">
    <source>
        <dbReference type="SMART" id="SM01263"/>
    </source>
</evidence>
<dbReference type="GO" id="GO:0008270">
    <property type="term" value="F:zinc ion binding"/>
    <property type="evidence" value="ECO:0007669"/>
    <property type="project" value="InterPro"/>
</dbReference>
<evidence type="ECO:0000256" key="2">
    <source>
        <dbReference type="ARBA" id="ARBA00010136"/>
    </source>
</evidence>
<comment type="subcellular location">
    <subcellularLocation>
        <location evidence="1">Cytoplasm</location>
    </subcellularLocation>
</comment>
<dbReference type="InterPro" id="IPR027268">
    <property type="entry name" value="Peptidase_M4/M1_CTD_sf"/>
</dbReference>
<evidence type="ECO:0000256" key="6">
    <source>
        <dbReference type="ARBA" id="ARBA00022801"/>
    </source>
</evidence>
<protein>
    <submittedName>
        <fullName evidence="13">Aminopeptidase B</fullName>
    </submittedName>
</protein>
<feature type="binding site" evidence="10">
    <location>
        <begin position="281"/>
        <end position="286"/>
    </location>
    <ligand>
        <name>a peptide</name>
        <dbReference type="ChEBI" id="CHEBI:60466"/>
    </ligand>
</feature>
<keyword evidence="13" id="KW-0031">Aminopeptidase</keyword>
<dbReference type="GO" id="GO:0006508">
    <property type="term" value="P:proteolysis"/>
    <property type="evidence" value="ECO:0007669"/>
    <property type="project" value="UniProtKB-KW"/>
</dbReference>
<evidence type="ECO:0000256" key="11">
    <source>
        <dbReference type="PIRSR" id="PIRSR634015-3"/>
    </source>
</evidence>
<dbReference type="FunFam" id="3.30.2010.30:FF:000001">
    <property type="entry name" value="Leukotriene A(4) hydrolase"/>
    <property type="match status" value="1"/>
</dbReference>
<comment type="cofactor">
    <cofactor evidence="11">
        <name>Zn(2+)</name>
        <dbReference type="ChEBI" id="CHEBI:29105"/>
    </cofactor>
    <text evidence="11">Binds 1 zinc ion per subunit.</text>
</comment>
<evidence type="ECO:0000313" key="13">
    <source>
        <dbReference type="EMBL" id="KAK1947859.1"/>
    </source>
</evidence>
<dbReference type="InterPro" id="IPR045357">
    <property type="entry name" value="Aminopeptidase_N-like_N"/>
</dbReference>
<dbReference type="CDD" id="cd09599">
    <property type="entry name" value="M1_LTA4H"/>
    <property type="match status" value="1"/>
</dbReference>
<feature type="active site" description="Proton donor" evidence="9">
    <location>
        <position position="399"/>
    </location>
</feature>
<feature type="active site" description="Proton acceptor" evidence="9">
    <location>
        <position position="311"/>
    </location>
</feature>
<keyword evidence="5 11" id="KW-0479">Metal-binding</keyword>
<feature type="domain" description="Peptidase M1 leukotriene A4 hydrolase/aminopeptidase C-terminal" evidence="12">
    <location>
        <begin position="486"/>
        <end position="634"/>
    </location>
</feature>
<organism evidence="13 14">
    <name type="scientific">Phytophthora citrophthora</name>
    <dbReference type="NCBI Taxonomy" id="4793"/>
    <lineage>
        <taxon>Eukaryota</taxon>
        <taxon>Sar</taxon>
        <taxon>Stramenopiles</taxon>
        <taxon>Oomycota</taxon>
        <taxon>Peronosporomycetes</taxon>
        <taxon>Peronosporales</taxon>
        <taxon>Peronosporaceae</taxon>
        <taxon>Phytophthora</taxon>
    </lineage>
</organism>
<dbReference type="Gene3D" id="1.25.40.320">
    <property type="entry name" value="Peptidase M1, leukotriene A4 hydrolase/aminopeptidase C-terminal domain"/>
    <property type="match status" value="1"/>
</dbReference>
<keyword evidence="3" id="KW-0963">Cytoplasm</keyword>
<accession>A0AAD9LV61</accession>
<evidence type="ECO:0000313" key="14">
    <source>
        <dbReference type="Proteomes" id="UP001259832"/>
    </source>
</evidence>
<dbReference type="Proteomes" id="UP001259832">
    <property type="component" value="Unassembled WGS sequence"/>
</dbReference>
<feature type="binding site" evidence="11">
    <location>
        <position position="314"/>
    </location>
    <ligand>
        <name>Zn(2+)</name>
        <dbReference type="ChEBI" id="CHEBI:29105"/>
        <note>catalytic</note>
    </ligand>
</feature>
<proteinExistence type="inferred from homology"/>
<dbReference type="InterPro" id="IPR042097">
    <property type="entry name" value="Aminopeptidase_N-like_N_sf"/>
</dbReference>
<dbReference type="InterPro" id="IPR001930">
    <property type="entry name" value="Peptidase_M1"/>
</dbReference>
<dbReference type="Gene3D" id="2.60.40.1730">
    <property type="entry name" value="tricorn interacting facor f3 domain"/>
    <property type="match status" value="1"/>
</dbReference>
<dbReference type="SUPFAM" id="SSF55486">
    <property type="entry name" value="Metalloproteases ('zincins'), catalytic domain"/>
    <property type="match status" value="1"/>
</dbReference>
<dbReference type="Gene3D" id="1.10.390.10">
    <property type="entry name" value="Neutral Protease Domain 2"/>
    <property type="match status" value="1"/>
</dbReference>
<dbReference type="PRINTS" id="PR00756">
    <property type="entry name" value="ALADIPTASE"/>
</dbReference>
<keyword evidence="8" id="KW-0482">Metalloprotease</keyword>
<dbReference type="AlphaFoldDB" id="A0AAD9LV61"/>
<keyword evidence="14" id="KW-1185">Reference proteome</keyword>
<dbReference type="Pfam" id="PF09127">
    <property type="entry name" value="Leuk-A4-hydro_C"/>
    <property type="match status" value="1"/>
</dbReference>
<keyword evidence="7 11" id="KW-0862">Zinc</keyword>
<dbReference type="InterPro" id="IPR038502">
    <property type="entry name" value="M1_LTA-4_hydro/amino_C_sf"/>
</dbReference>
<keyword evidence="4" id="KW-0645">Protease</keyword>
<name>A0AAD9LV61_9STRA</name>
<comment type="similarity">
    <text evidence="2">Belongs to the peptidase M1 family.</text>
</comment>
<dbReference type="InterPro" id="IPR034015">
    <property type="entry name" value="M1_LTA4H"/>
</dbReference>
<evidence type="ECO:0000256" key="1">
    <source>
        <dbReference type="ARBA" id="ARBA00004496"/>
    </source>
</evidence>
<dbReference type="PANTHER" id="PTHR45726">
    <property type="entry name" value="LEUKOTRIENE A-4 HYDROLASE"/>
    <property type="match status" value="1"/>
</dbReference>
<evidence type="ECO:0000256" key="3">
    <source>
        <dbReference type="ARBA" id="ARBA00022490"/>
    </source>
</evidence>
<dbReference type="InterPro" id="IPR049980">
    <property type="entry name" value="LTA4H_cat"/>
</dbReference>
<dbReference type="SUPFAM" id="SSF63737">
    <property type="entry name" value="Leukotriene A4 hydrolase N-terminal domain"/>
    <property type="match status" value="1"/>
</dbReference>
<dbReference type="Pfam" id="PF01433">
    <property type="entry name" value="Peptidase_M1"/>
    <property type="match status" value="1"/>
</dbReference>
<gene>
    <name evidence="13" type="ORF">P3T76_000149</name>
</gene>
<evidence type="ECO:0000256" key="10">
    <source>
        <dbReference type="PIRSR" id="PIRSR634015-2"/>
    </source>
</evidence>
<dbReference type="InterPro" id="IPR014782">
    <property type="entry name" value="Peptidase_M1_dom"/>
</dbReference>
<dbReference type="InterPro" id="IPR015211">
    <property type="entry name" value="Peptidase_M1_C"/>
</dbReference>